<proteinExistence type="predicted"/>
<dbReference type="Gene3D" id="3.30.40.220">
    <property type="match status" value="1"/>
</dbReference>
<protein>
    <submittedName>
        <fullName evidence="1">Uncharacterized protein</fullName>
    </submittedName>
</protein>
<reference evidence="1" key="1">
    <citation type="submission" date="2020-04" db="EMBL/GenBank/DDBJ databases">
        <authorList>
            <person name="Chiriac C."/>
            <person name="Salcher M."/>
            <person name="Ghai R."/>
            <person name="Kavagutti S V."/>
        </authorList>
    </citation>
    <scope>NUCLEOTIDE SEQUENCE</scope>
</reference>
<gene>
    <name evidence="2" type="ORF">UFOVP1067_30</name>
    <name evidence="1" type="ORF">UFOVP662_30</name>
</gene>
<name>A0A6J5N9Z4_9CAUD</name>
<dbReference type="EMBL" id="LR797016">
    <property type="protein sequence ID" value="CAB4181314.1"/>
    <property type="molecule type" value="Genomic_DNA"/>
</dbReference>
<dbReference type="EMBL" id="LR796635">
    <property type="protein sequence ID" value="CAB4155929.1"/>
    <property type="molecule type" value="Genomic_DNA"/>
</dbReference>
<organism evidence="1">
    <name type="scientific">uncultured Caudovirales phage</name>
    <dbReference type="NCBI Taxonomy" id="2100421"/>
    <lineage>
        <taxon>Viruses</taxon>
        <taxon>Duplodnaviria</taxon>
        <taxon>Heunggongvirae</taxon>
        <taxon>Uroviricota</taxon>
        <taxon>Caudoviricetes</taxon>
        <taxon>Peduoviridae</taxon>
        <taxon>Maltschvirus</taxon>
        <taxon>Maltschvirus maltsch</taxon>
    </lineage>
</organism>
<accession>A0A6J5N9Z4</accession>
<evidence type="ECO:0000313" key="2">
    <source>
        <dbReference type="EMBL" id="CAB4181314.1"/>
    </source>
</evidence>
<evidence type="ECO:0000313" key="1">
    <source>
        <dbReference type="EMBL" id="CAB4155929.1"/>
    </source>
</evidence>
<sequence>MRTKEQVYEYNQAYYKKNKEKLKQDSIDYYNENKEAVLVTVQKYRDNNRELLRTNDKIYYRNNLKNRLINAARARSKKSGLDFNITADDFEIPLTCPLLNIDLFVAEGRRSVKYNSASLDRIDSSKGYVKGNVWIISFKANTMKSNSTLDEFTLMANNWNRLTNKGNIMDSIEYWQAALNKFDKKSLKAINKIKPVVHYLGAPKFYFNNDGSCIRARVFCLDHPVLGCQTINTSIVISINDDGCFETLNTFYKSKPFGESPLSANIEEVLCAA</sequence>